<protein>
    <submittedName>
        <fullName evidence="4">Acetyltransferase</fullName>
    </submittedName>
</protein>
<dbReference type="SUPFAM" id="SSF55729">
    <property type="entry name" value="Acyl-CoA N-acyltransferases (Nat)"/>
    <property type="match status" value="1"/>
</dbReference>
<comment type="caution">
    <text evidence="4">The sequence shown here is derived from an EMBL/GenBank/DDBJ whole genome shotgun (WGS) entry which is preliminary data.</text>
</comment>
<dbReference type="PANTHER" id="PTHR10545">
    <property type="entry name" value="DIAMINE N-ACETYLTRANSFERASE"/>
    <property type="match status" value="1"/>
</dbReference>
<evidence type="ECO:0000256" key="1">
    <source>
        <dbReference type="ARBA" id="ARBA00022679"/>
    </source>
</evidence>
<name>A0A0A0BLM2_9CELL</name>
<proteinExistence type="predicted"/>
<dbReference type="RefSeq" id="WP_052426454.1">
    <property type="nucleotide sequence ID" value="NZ_AXCY01000097.1"/>
</dbReference>
<dbReference type="PANTHER" id="PTHR10545:SF29">
    <property type="entry name" value="GH14572P-RELATED"/>
    <property type="match status" value="1"/>
</dbReference>
<keyword evidence="1 4" id="KW-0808">Transferase</keyword>
<dbReference type="InterPro" id="IPR051016">
    <property type="entry name" value="Diverse_Substrate_AcTransf"/>
</dbReference>
<organism evidence="4 5">
    <name type="scientific">Cellulomonas carbonis T26</name>
    <dbReference type="NCBI Taxonomy" id="947969"/>
    <lineage>
        <taxon>Bacteria</taxon>
        <taxon>Bacillati</taxon>
        <taxon>Actinomycetota</taxon>
        <taxon>Actinomycetes</taxon>
        <taxon>Micrococcales</taxon>
        <taxon>Cellulomonadaceae</taxon>
        <taxon>Cellulomonas</taxon>
    </lineage>
</organism>
<evidence type="ECO:0000259" key="3">
    <source>
        <dbReference type="PROSITE" id="PS51186"/>
    </source>
</evidence>
<sequence length="155" mass="17368">MGDWTVRRAIRGDRPEWARLYAGYLEFYERVASPEHLETVWSWVESGEIVALVVSDPDRPDALVGLAHLRPFLRPVAGVVAGFMDDLFVDPANRGTGAVQELLSAVRRHAAEAGWERVRWITAESNDRARAVYDRVATATPWVTYDMTDLSAPVS</sequence>
<dbReference type="EMBL" id="AXCY01000097">
    <property type="protein sequence ID" value="KGM09428.1"/>
    <property type="molecule type" value="Genomic_DNA"/>
</dbReference>
<evidence type="ECO:0000313" key="4">
    <source>
        <dbReference type="EMBL" id="KGM09428.1"/>
    </source>
</evidence>
<dbReference type="InterPro" id="IPR016181">
    <property type="entry name" value="Acyl_CoA_acyltransferase"/>
</dbReference>
<dbReference type="AlphaFoldDB" id="A0A0A0BLM2"/>
<reference evidence="4 5" key="1">
    <citation type="submission" date="2013-08" db="EMBL/GenBank/DDBJ databases">
        <title>Genome sequencing of Cellulomonas carbonis T26.</title>
        <authorList>
            <person name="Chen F."/>
            <person name="Li Y."/>
            <person name="Wang G."/>
        </authorList>
    </citation>
    <scope>NUCLEOTIDE SEQUENCE [LARGE SCALE GENOMIC DNA]</scope>
    <source>
        <strain evidence="4 5">T26</strain>
    </source>
</reference>
<keyword evidence="5" id="KW-1185">Reference proteome</keyword>
<evidence type="ECO:0000313" key="5">
    <source>
        <dbReference type="Proteomes" id="UP000029839"/>
    </source>
</evidence>
<dbReference type="GO" id="GO:0008080">
    <property type="term" value="F:N-acetyltransferase activity"/>
    <property type="evidence" value="ECO:0007669"/>
    <property type="project" value="UniProtKB-ARBA"/>
</dbReference>
<dbReference type="OrthoDB" id="9805924at2"/>
<dbReference type="Pfam" id="PF00583">
    <property type="entry name" value="Acetyltransf_1"/>
    <property type="match status" value="1"/>
</dbReference>
<keyword evidence="2" id="KW-0012">Acyltransferase</keyword>
<gene>
    <name evidence="4" type="ORF">N868_02220</name>
</gene>
<dbReference type="PROSITE" id="PS51186">
    <property type="entry name" value="GNAT"/>
    <property type="match status" value="1"/>
</dbReference>
<dbReference type="InterPro" id="IPR000182">
    <property type="entry name" value="GNAT_dom"/>
</dbReference>
<evidence type="ECO:0000256" key="2">
    <source>
        <dbReference type="ARBA" id="ARBA00023315"/>
    </source>
</evidence>
<dbReference type="CDD" id="cd04301">
    <property type="entry name" value="NAT_SF"/>
    <property type="match status" value="1"/>
</dbReference>
<dbReference type="Proteomes" id="UP000029839">
    <property type="component" value="Unassembled WGS sequence"/>
</dbReference>
<reference evidence="4 5" key="2">
    <citation type="journal article" date="2015" name="Stand. Genomic Sci.">
        <title>Draft genome sequence of Cellulomonas carbonis T26(T) and comparative analysis of six Cellulomonas genomes.</title>
        <authorList>
            <person name="Zhuang W."/>
            <person name="Zhang S."/>
            <person name="Xia X."/>
            <person name="Wang G."/>
        </authorList>
    </citation>
    <scope>NUCLEOTIDE SEQUENCE [LARGE SCALE GENOMIC DNA]</scope>
    <source>
        <strain evidence="4 5">T26</strain>
    </source>
</reference>
<accession>A0A0A0BLM2</accession>
<feature type="domain" description="N-acetyltransferase" evidence="3">
    <location>
        <begin position="4"/>
        <end position="155"/>
    </location>
</feature>
<dbReference type="Gene3D" id="3.40.630.30">
    <property type="match status" value="1"/>
</dbReference>